<dbReference type="AlphaFoldDB" id="A0A0A9HC36"/>
<sequence length="54" mass="6358">MDYKYLRSLYLRLRKLTTECAQRLTVGRQIMIISCRRRWPPSGRRRCGCGSPGP</sequence>
<evidence type="ECO:0000313" key="1">
    <source>
        <dbReference type="EMBL" id="JAE32406.1"/>
    </source>
</evidence>
<reference evidence="1" key="2">
    <citation type="journal article" date="2015" name="Data Brief">
        <title>Shoot transcriptome of the giant reed, Arundo donax.</title>
        <authorList>
            <person name="Barrero R.A."/>
            <person name="Guerrero F.D."/>
            <person name="Moolhuijzen P."/>
            <person name="Goolsby J.A."/>
            <person name="Tidwell J."/>
            <person name="Bellgard S.E."/>
            <person name="Bellgard M.I."/>
        </authorList>
    </citation>
    <scope>NUCLEOTIDE SEQUENCE</scope>
    <source>
        <tissue evidence="1">Shoot tissue taken approximately 20 cm above the soil surface</tissue>
    </source>
</reference>
<organism evidence="1">
    <name type="scientific">Arundo donax</name>
    <name type="common">Giant reed</name>
    <name type="synonym">Donax arundinaceus</name>
    <dbReference type="NCBI Taxonomy" id="35708"/>
    <lineage>
        <taxon>Eukaryota</taxon>
        <taxon>Viridiplantae</taxon>
        <taxon>Streptophyta</taxon>
        <taxon>Embryophyta</taxon>
        <taxon>Tracheophyta</taxon>
        <taxon>Spermatophyta</taxon>
        <taxon>Magnoliopsida</taxon>
        <taxon>Liliopsida</taxon>
        <taxon>Poales</taxon>
        <taxon>Poaceae</taxon>
        <taxon>PACMAD clade</taxon>
        <taxon>Arundinoideae</taxon>
        <taxon>Arundineae</taxon>
        <taxon>Arundo</taxon>
    </lineage>
</organism>
<dbReference type="EMBL" id="GBRH01165490">
    <property type="protein sequence ID" value="JAE32406.1"/>
    <property type="molecule type" value="Transcribed_RNA"/>
</dbReference>
<name>A0A0A9HC36_ARUDO</name>
<reference evidence="1" key="1">
    <citation type="submission" date="2014-09" db="EMBL/GenBank/DDBJ databases">
        <authorList>
            <person name="Magalhaes I.L.F."/>
            <person name="Oliveira U."/>
            <person name="Santos F.R."/>
            <person name="Vidigal T.H.D.A."/>
            <person name="Brescovit A.D."/>
            <person name="Santos A.J."/>
        </authorList>
    </citation>
    <scope>NUCLEOTIDE SEQUENCE</scope>
    <source>
        <tissue evidence="1">Shoot tissue taken approximately 20 cm above the soil surface</tissue>
    </source>
</reference>
<accession>A0A0A9HC36</accession>
<proteinExistence type="predicted"/>
<protein>
    <submittedName>
        <fullName evidence="1">Uncharacterized protein</fullName>
    </submittedName>
</protein>